<evidence type="ECO:0000256" key="7">
    <source>
        <dbReference type="ARBA" id="ARBA00023136"/>
    </source>
</evidence>
<dbReference type="Gene3D" id="3.10.580.10">
    <property type="entry name" value="CBS-domain"/>
    <property type="match status" value="1"/>
</dbReference>
<dbReference type="PRINTS" id="PR01036">
    <property type="entry name" value="TCRTETB"/>
</dbReference>
<evidence type="ECO:0000259" key="12">
    <source>
        <dbReference type="PROSITE" id="PS51371"/>
    </source>
</evidence>
<name>A0A2K9B0P6_BIFBR</name>
<feature type="transmembrane region" description="Helical" evidence="10">
    <location>
        <begin position="222"/>
        <end position="241"/>
    </location>
</feature>
<evidence type="ECO:0000313" key="13">
    <source>
        <dbReference type="EMBL" id="AUE02852.1"/>
    </source>
</evidence>
<dbReference type="InterPro" id="IPR036259">
    <property type="entry name" value="MFS_trans_sf"/>
</dbReference>
<dbReference type="SUPFAM" id="SSF54631">
    <property type="entry name" value="CBS-domain pair"/>
    <property type="match status" value="1"/>
</dbReference>
<feature type="transmembrane region" description="Helical" evidence="10">
    <location>
        <begin position="92"/>
        <end position="112"/>
    </location>
</feature>
<dbReference type="AlphaFoldDB" id="A0A2K9B0P6"/>
<proteinExistence type="inferred from homology"/>
<evidence type="ECO:0000256" key="3">
    <source>
        <dbReference type="ARBA" id="ARBA00022448"/>
    </source>
</evidence>
<feature type="region of interest" description="Disordered" evidence="9">
    <location>
        <begin position="39"/>
        <end position="66"/>
    </location>
</feature>
<feature type="transmembrane region" description="Helical" evidence="10">
    <location>
        <begin position="189"/>
        <end position="210"/>
    </location>
</feature>
<feature type="transmembrane region" description="Helical" evidence="10">
    <location>
        <begin position="384"/>
        <end position="405"/>
    </location>
</feature>
<feature type="transmembrane region" description="Helical" evidence="10">
    <location>
        <begin position="132"/>
        <end position="152"/>
    </location>
</feature>
<feature type="transmembrane region" description="Helical" evidence="10">
    <location>
        <begin position="247"/>
        <end position="267"/>
    </location>
</feature>
<dbReference type="GO" id="GO:0005886">
    <property type="term" value="C:plasma membrane"/>
    <property type="evidence" value="ECO:0007669"/>
    <property type="project" value="UniProtKB-SubCell"/>
</dbReference>
<dbReference type="Proteomes" id="UP000232491">
    <property type="component" value="Chromosome"/>
</dbReference>
<keyword evidence="6 10" id="KW-1133">Transmembrane helix</keyword>
<evidence type="ECO:0000313" key="14">
    <source>
        <dbReference type="Proteomes" id="UP000232491"/>
    </source>
</evidence>
<evidence type="ECO:0000256" key="8">
    <source>
        <dbReference type="PROSITE-ProRule" id="PRU00703"/>
    </source>
</evidence>
<evidence type="ECO:0000256" key="5">
    <source>
        <dbReference type="ARBA" id="ARBA00022692"/>
    </source>
</evidence>
<dbReference type="InterPro" id="IPR011701">
    <property type="entry name" value="MFS"/>
</dbReference>
<evidence type="ECO:0000256" key="2">
    <source>
        <dbReference type="ARBA" id="ARBA00008537"/>
    </source>
</evidence>
<dbReference type="Pfam" id="PF07690">
    <property type="entry name" value="MFS_1"/>
    <property type="match status" value="1"/>
</dbReference>
<sequence length="750" mass="78522">MAHPQSTSHESLTIAINLRKAANRLPYMNAEQMAAFPLRPDSSVSPRLDTSMGPDRPHMPLPTEGNAVTSQKTAELGSATSSVKPIDPHTRFIVVGVIVVGSFIALLNQTVMSPALPALMHDFNITTGTVQWVTSVYMLVSGIMVPISGYLIDKFSTRKLFAGALAAFMVGTLLCAVAPNFMLLLVGRILQSVGSGVLLPLVAVVPMLVYPPDKRGTAMGMAGIVMAAGPAIGPVVGGLVIDSFGWRPMFIGIAVVALVILVGGTMMLKNVSELKNPKLNILSVILSTIAFGGLLYGFSSASTMGWASPVVIISIVVGLVAFVAFVYKQVKLDEPLLRVDTLATRNFRNSAILVTLINAAVAATNVTLPIFIQNVLGQSATVTGMVMLPAAAVGIILSPVAGAAFDKFGPRGVGLGGLALMTISLGLLGTINTRTSVLFVAVFCALQASGQAIANMPINTWGVNALPNDMIAHGNAIANTGRQIAAAIATSLLVTAETSVTASHMSQGVKSATASGIAFSYLLCAAISLVALIICIFTVTSRAKEKAARNAKAYEAQASAEVAAETTEGQPAEHHYAGAYVAPAASLFKQAQEQSIGGIMDDQPYSCLDSDDITHVVREFIRLNVSSLPVVNGDGRLVGFVSDGDVLKSIATYESRTVSTGTGSTMVVFDDETVASKVQALSGKKVMDIATHKVVAAMPGQHVGEVARILAKKQFKKLPVVDGDGRLVGVIRRKSVMEHAFDALFPKDDR</sequence>
<dbReference type="PROSITE" id="PS51371">
    <property type="entry name" value="CBS"/>
    <property type="match status" value="2"/>
</dbReference>
<keyword evidence="4" id="KW-1003">Cell membrane</keyword>
<evidence type="ECO:0000256" key="6">
    <source>
        <dbReference type="ARBA" id="ARBA00022989"/>
    </source>
</evidence>
<dbReference type="Pfam" id="PF00571">
    <property type="entry name" value="CBS"/>
    <property type="match status" value="2"/>
</dbReference>
<gene>
    <name evidence="13" type="ORF">BB215W447A_0830</name>
</gene>
<keyword evidence="5 10" id="KW-0812">Transmembrane</keyword>
<dbReference type="GO" id="GO:0022857">
    <property type="term" value="F:transmembrane transporter activity"/>
    <property type="evidence" value="ECO:0007669"/>
    <property type="project" value="InterPro"/>
</dbReference>
<dbReference type="InterPro" id="IPR046342">
    <property type="entry name" value="CBS_dom_sf"/>
</dbReference>
<protein>
    <submittedName>
        <fullName evidence="13">Multidrug resistance protein B MFS member bile efflux induced upon bile salt exposure</fullName>
    </submittedName>
</protein>
<dbReference type="CDD" id="cd17503">
    <property type="entry name" value="MFS_LmrB_MDR_like"/>
    <property type="match status" value="1"/>
</dbReference>
<dbReference type="PANTHER" id="PTHR42718:SF9">
    <property type="entry name" value="MAJOR FACILITATOR SUPERFAMILY MULTIDRUG TRANSPORTER MFSC"/>
    <property type="match status" value="1"/>
</dbReference>
<feature type="transmembrane region" description="Helical" evidence="10">
    <location>
        <begin position="279"/>
        <end position="298"/>
    </location>
</feature>
<dbReference type="PROSITE" id="PS50850">
    <property type="entry name" value="MFS"/>
    <property type="match status" value="1"/>
</dbReference>
<keyword evidence="8" id="KW-0129">CBS domain</keyword>
<dbReference type="PANTHER" id="PTHR42718">
    <property type="entry name" value="MAJOR FACILITATOR SUPERFAMILY MULTIDRUG TRANSPORTER MFSC"/>
    <property type="match status" value="1"/>
</dbReference>
<dbReference type="NCBIfam" id="TIGR00711">
    <property type="entry name" value="efflux_EmrB"/>
    <property type="match status" value="1"/>
</dbReference>
<keyword evidence="7 10" id="KW-0472">Membrane</keyword>
<feature type="transmembrane region" description="Helical" evidence="10">
    <location>
        <begin position="518"/>
        <end position="539"/>
    </location>
</feature>
<organism evidence="13 14">
    <name type="scientific">Bifidobacterium breve</name>
    <dbReference type="NCBI Taxonomy" id="1685"/>
    <lineage>
        <taxon>Bacteria</taxon>
        <taxon>Bacillati</taxon>
        <taxon>Actinomycetota</taxon>
        <taxon>Actinomycetes</taxon>
        <taxon>Bifidobacteriales</taxon>
        <taxon>Bifidobacteriaceae</taxon>
        <taxon>Bifidobacterium</taxon>
    </lineage>
</organism>
<evidence type="ECO:0000256" key="4">
    <source>
        <dbReference type="ARBA" id="ARBA00022475"/>
    </source>
</evidence>
<dbReference type="Gene3D" id="1.20.1250.20">
    <property type="entry name" value="MFS general substrate transporter like domains"/>
    <property type="match status" value="1"/>
</dbReference>
<dbReference type="EMBL" id="CP021558">
    <property type="protein sequence ID" value="AUE02852.1"/>
    <property type="molecule type" value="Genomic_DNA"/>
</dbReference>
<dbReference type="SMART" id="SM00116">
    <property type="entry name" value="CBS"/>
    <property type="match status" value="2"/>
</dbReference>
<accession>A0A2K9B0P6</accession>
<keyword evidence="3" id="KW-0813">Transport</keyword>
<dbReference type="SUPFAM" id="SSF103473">
    <property type="entry name" value="MFS general substrate transporter"/>
    <property type="match status" value="1"/>
</dbReference>
<feature type="transmembrane region" description="Helical" evidence="10">
    <location>
        <begin position="310"/>
        <end position="330"/>
    </location>
</feature>
<dbReference type="InterPro" id="IPR000644">
    <property type="entry name" value="CBS_dom"/>
</dbReference>
<evidence type="ECO:0000259" key="11">
    <source>
        <dbReference type="PROSITE" id="PS50850"/>
    </source>
</evidence>
<feature type="domain" description="Major facilitator superfamily (MFS) profile" evidence="11">
    <location>
        <begin position="94"/>
        <end position="543"/>
    </location>
</feature>
<dbReference type="InterPro" id="IPR004638">
    <property type="entry name" value="EmrB-like"/>
</dbReference>
<evidence type="ECO:0000256" key="10">
    <source>
        <dbReference type="SAM" id="Phobius"/>
    </source>
</evidence>
<dbReference type="InterPro" id="IPR020846">
    <property type="entry name" value="MFS_dom"/>
</dbReference>
<reference evidence="13 14" key="1">
    <citation type="submission" date="2017-05" db="EMBL/GenBank/DDBJ databases">
        <title>Comparative genomics and methylome analysis of the gut commensal Bifidobacterium breve.</title>
        <authorList>
            <person name="Bottacini F."/>
            <person name="Morrissey R."/>
            <person name="Roberts R.J."/>
            <person name="James K."/>
            <person name="van Breen J."/>
            <person name="Egan M."/>
            <person name="Lambert J."/>
            <person name="van Limpt K."/>
            <person name="Stanton C."/>
            <person name="Knol J."/>
            <person name="O' Connell Motherway M."/>
            <person name="van Sinderen D."/>
        </authorList>
    </citation>
    <scope>NUCLEOTIDE SEQUENCE [LARGE SCALE GENOMIC DNA]</scope>
    <source>
        <strain evidence="13 14">215W447a</strain>
    </source>
</reference>
<feature type="transmembrane region" description="Helical" evidence="10">
    <location>
        <begin position="164"/>
        <end position="183"/>
    </location>
</feature>
<evidence type="ECO:0000256" key="1">
    <source>
        <dbReference type="ARBA" id="ARBA00004651"/>
    </source>
</evidence>
<evidence type="ECO:0000256" key="9">
    <source>
        <dbReference type="SAM" id="MobiDB-lite"/>
    </source>
</evidence>
<feature type="transmembrane region" description="Helical" evidence="10">
    <location>
        <begin position="412"/>
        <end position="431"/>
    </location>
</feature>
<feature type="domain" description="CBS" evidence="12">
    <location>
        <begin position="600"/>
        <end position="658"/>
    </location>
</feature>
<feature type="domain" description="CBS" evidence="12">
    <location>
        <begin position="690"/>
        <end position="747"/>
    </location>
</feature>
<dbReference type="Gene3D" id="1.20.1720.10">
    <property type="entry name" value="Multidrug resistance protein D"/>
    <property type="match status" value="1"/>
</dbReference>
<feature type="transmembrane region" description="Helical" evidence="10">
    <location>
        <begin position="351"/>
        <end position="372"/>
    </location>
</feature>
<comment type="subcellular location">
    <subcellularLocation>
        <location evidence="1">Cell membrane</location>
        <topology evidence="1">Multi-pass membrane protein</topology>
    </subcellularLocation>
</comment>
<comment type="similarity">
    <text evidence="2">Belongs to the major facilitator superfamily. EmrB family.</text>
</comment>